<keyword evidence="3" id="KW-1185">Reference proteome</keyword>
<sequence length="320" mass="35598">MQLSVENQQLQLISPRPLQAGQQVTLTRVSDQQVQLQASVAAELPGRSPAAQNAMQQALREALPQQIPFGDALNQLVQLSQTPAARGQGAIGQLVQSMLSLFSVTPGSPDADQAIQRNLQQGGLLTESQLARSGGSDKPPADLKQQLGQLLKAAEQLPPEPRQQMQRLVDALQARTTSQQVSSLQAWQQLPDGGQERVFQLDLPIRQADRHDTAELTISEQRRPDPEGDWQSSWSVALNFDLQQQGSVDVRLSLQEGWRLQLQFWAEAAATLRRIEQQLPPFTQELHQKGFIVDHIQARQGRPHQPKLNDIQRRLVDVHT</sequence>
<dbReference type="Pfam" id="PF02120">
    <property type="entry name" value="Flg_hook"/>
    <property type="match status" value="1"/>
</dbReference>
<organism evidence="2 3">
    <name type="scientific">Marinobacterium maritimum</name>
    <dbReference type="NCBI Taxonomy" id="500162"/>
    <lineage>
        <taxon>Bacteria</taxon>
        <taxon>Pseudomonadati</taxon>
        <taxon>Pseudomonadota</taxon>
        <taxon>Gammaproteobacteria</taxon>
        <taxon>Oceanospirillales</taxon>
        <taxon>Oceanospirillaceae</taxon>
        <taxon>Marinobacterium</taxon>
    </lineage>
</organism>
<feature type="domain" description="Flagellar hook-length control protein-like C-terminal" evidence="1">
    <location>
        <begin position="230"/>
        <end position="306"/>
    </location>
</feature>
<evidence type="ECO:0000259" key="1">
    <source>
        <dbReference type="Pfam" id="PF02120"/>
    </source>
</evidence>
<evidence type="ECO:0000313" key="3">
    <source>
        <dbReference type="Proteomes" id="UP001499915"/>
    </source>
</evidence>
<reference evidence="3" key="1">
    <citation type="journal article" date="2019" name="Int. J. Syst. Evol. Microbiol.">
        <title>The Global Catalogue of Microorganisms (GCM) 10K type strain sequencing project: providing services to taxonomists for standard genome sequencing and annotation.</title>
        <authorList>
            <consortium name="The Broad Institute Genomics Platform"/>
            <consortium name="The Broad Institute Genome Sequencing Center for Infectious Disease"/>
            <person name="Wu L."/>
            <person name="Ma J."/>
        </authorList>
    </citation>
    <scope>NUCLEOTIDE SEQUENCE [LARGE SCALE GENOMIC DNA]</scope>
    <source>
        <strain evidence="3">JCM 15134</strain>
    </source>
</reference>
<accession>A0ABP3TB29</accession>
<dbReference type="InterPro" id="IPR021136">
    <property type="entry name" value="Flagellar_hook_control-like_C"/>
</dbReference>
<dbReference type="Proteomes" id="UP001499915">
    <property type="component" value="Unassembled WGS sequence"/>
</dbReference>
<protein>
    <recommendedName>
        <fullName evidence="1">Flagellar hook-length control protein-like C-terminal domain-containing protein</fullName>
    </recommendedName>
</protein>
<evidence type="ECO:0000313" key="2">
    <source>
        <dbReference type="EMBL" id="GAA0689062.1"/>
    </source>
</evidence>
<dbReference type="InterPro" id="IPR038610">
    <property type="entry name" value="FliK-like_C_sf"/>
</dbReference>
<gene>
    <name evidence="2" type="ORF">GCM10009104_14240</name>
</gene>
<name>A0ABP3TB29_9GAMM</name>
<comment type="caution">
    <text evidence="2">The sequence shown here is derived from an EMBL/GenBank/DDBJ whole genome shotgun (WGS) entry which is preliminary data.</text>
</comment>
<proteinExistence type="predicted"/>
<dbReference type="EMBL" id="BAAAET010000002">
    <property type="protein sequence ID" value="GAA0689062.1"/>
    <property type="molecule type" value="Genomic_DNA"/>
</dbReference>
<dbReference type="Gene3D" id="3.30.750.140">
    <property type="match status" value="1"/>
</dbReference>